<evidence type="ECO:0000256" key="4">
    <source>
        <dbReference type="ARBA" id="ARBA00022989"/>
    </source>
</evidence>
<dbReference type="EMBL" id="UINC01007591">
    <property type="protein sequence ID" value="SVA34178.1"/>
    <property type="molecule type" value="Genomic_DNA"/>
</dbReference>
<evidence type="ECO:0000256" key="1">
    <source>
        <dbReference type="ARBA" id="ARBA00004651"/>
    </source>
</evidence>
<feature type="transmembrane region" description="Helical" evidence="6">
    <location>
        <begin position="631"/>
        <end position="650"/>
    </location>
</feature>
<accession>A0A381V2Z7</accession>
<dbReference type="Gene3D" id="1.20.1640.10">
    <property type="entry name" value="Multidrug efflux transporter AcrB transmembrane domain"/>
    <property type="match status" value="2"/>
</dbReference>
<dbReference type="PANTHER" id="PTHR33406:SF13">
    <property type="entry name" value="MEMBRANE PROTEIN YDFJ"/>
    <property type="match status" value="1"/>
</dbReference>
<organism evidence="8">
    <name type="scientific">marine metagenome</name>
    <dbReference type="NCBI Taxonomy" id="408172"/>
    <lineage>
        <taxon>unclassified sequences</taxon>
        <taxon>metagenomes</taxon>
        <taxon>ecological metagenomes</taxon>
    </lineage>
</organism>
<dbReference type="AlphaFoldDB" id="A0A381V2Z7"/>
<reference evidence="8" key="1">
    <citation type="submission" date="2018-05" db="EMBL/GenBank/DDBJ databases">
        <authorList>
            <person name="Lanie J.A."/>
            <person name="Ng W.-L."/>
            <person name="Kazmierczak K.M."/>
            <person name="Andrzejewski T.M."/>
            <person name="Davidsen T.M."/>
            <person name="Wayne K.J."/>
            <person name="Tettelin H."/>
            <person name="Glass J.I."/>
            <person name="Rusch D."/>
            <person name="Podicherti R."/>
            <person name="Tsui H.-C.T."/>
            <person name="Winkler M.E."/>
        </authorList>
    </citation>
    <scope>NUCLEOTIDE SEQUENCE</scope>
</reference>
<gene>
    <name evidence="8" type="ORF">METZ01_LOCUS87032</name>
</gene>
<dbReference type="InterPro" id="IPR004869">
    <property type="entry name" value="MMPL_dom"/>
</dbReference>
<feature type="transmembrane region" description="Helical" evidence="6">
    <location>
        <begin position="963"/>
        <end position="981"/>
    </location>
</feature>
<feature type="non-terminal residue" evidence="8">
    <location>
        <position position="1"/>
    </location>
</feature>
<feature type="transmembrane region" description="Helical" evidence="6">
    <location>
        <begin position="656"/>
        <end position="677"/>
    </location>
</feature>
<feature type="transmembrane region" description="Helical" evidence="6">
    <location>
        <begin position="460"/>
        <end position="478"/>
    </location>
</feature>
<dbReference type="InterPro" id="IPR000731">
    <property type="entry name" value="SSD"/>
</dbReference>
<evidence type="ECO:0000256" key="3">
    <source>
        <dbReference type="ARBA" id="ARBA00022692"/>
    </source>
</evidence>
<name>A0A381V2Z7_9ZZZZ</name>
<keyword evidence="2" id="KW-1003">Cell membrane</keyword>
<feature type="transmembrane region" description="Helical" evidence="6">
    <location>
        <begin position="987"/>
        <end position="1005"/>
    </location>
</feature>
<dbReference type="GO" id="GO:0005886">
    <property type="term" value="C:plasma membrane"/>
    <property type="evidence" value="ECO:0007669"/>
    <property type="project" value="UniProtKB-SubCell"/>
</dbReference>
<keyword evidence="3 6" id="KW-0812">Transmembrane</keyword>
<dbReference type="Pfam" id="PF03176">
    <property type="entry name" value="MMPL"/>
    <property type="match status" value="2"/>
</dbReference>
<proteinExistence type="predicted"/>
<evidence type="ECO:0000259" key="7">
    <source>
        <dbReference type="PROSITE" id="PS50156"/>
    </source>
</evidence>
<feature type="transmembrane region" description="Helical" evidence="6">
    <location>
        <begin position="534"/>
        <end position="551"/>
    </location>
</feature>
<dbReference type="PROSITE" id="PS50156">
    <property type="entry name" value="SSD"/>
    <property type="match status" value="1"/>
</dbReference>
<feature type="transmembrane region" description="Helical" evidence="6">
    <location>
        <begin position="403"/>
        <end position="425"/>
    </location>
</feature>
<feature type="domain" description="SSD" evidence="7">
    <location>
        <begin position="984"/>
        <end position="1086"/>
    </location>
</feature>
<keyword evidence="4 6" id="KW-1133">Transmembrane helix</keyword>
<evidence type="ECO:0000256" key="2">
    <source>
        <dbReference type="ARBA" id="ARBA00022475"/>
    </source>
</evidence>
<sequence length="1121" mass="121929">VDDWRCERFMWPPQGTICVTGPLREDELDDEARFWAWFFESLQPARNAVVRAREAVYGSFLGGALETVGQLSDDVSDGVHAVTQRAVELTYSGIQRSPGAVVALLLLLTALIGRDAMEFEHQINGDVEIYLPDGANSTELLNEVREQWATDIVILYVQTNNAATGSEKGDENITDVDILSQMSWIEGDDDNAGKGGLKSGLDYNKQDRGSLACNKPGDGCDGVIWVLSPAQIVKEANSTDHRFSCAVEKHGLPVSDGDCALASLNPYVGYSVPQGDGAQERVDQYVENAGELMSNFVRDTNGDGTWDTGVIIMGISFDMTNTDILPGVDNKTGKNVRDHKAFIAHAKSLLNQNDIETECEICSRTYQNPVSTMDRERLDVIPKRQAVTVTGLTPVLHDVSDAIYLELVYTMLPVSLLLVALAMLILHRNAKVIVICGLPIVMSLAITFGTTVILDIMLTPMIISAGPILVGLGVDYALHLTNRIEENRTELLEGRREEEWVANRDGVEIGELDPFDPEISLKATVMAAMTTGNAIFLSALTTIIGFSVLTWPELVPIQPMRTVGVTLLLGIACTFVLSMLMVPALIELLRYRRGEASSLFKARNLDSARRQRRDREGSSTEHPWKIIGIDAWLFAVLTTGVFSGILYLFAPLTTGGAIILGITLSLTLTFSLVEGLWESIGRVPLRATLLVILFSLGVTFGGVWIYNDELGKDITGASDEVPPGLESYEALREYSIVFEGGQTNMFIVDATERGPQNDTGPIRDLPILDAIDHMQVMKIDNVANTTTISLVDILKAVHVNLEVEGLEIYDRSLWELIHDECWDESTNPLRPDCWPYAASSREDMVNIAFDTLSPEVRSMLMNADQGQGETKTLVYVNQPYLNLATAGSLRDAIDDHLDGNGCKSALDCPAMGIDGVSNSLLTGGLPVSLDINKGIHDAQSETTIATMAILLLTMAVLFRSPRLAIFTMTAVGVVVLWQPLLMRGGSVNVNVFTAMIGTIVFGIGVDDSIHIIDRIKDEGETPAGIAKSVSRTGRTIFETTSTTCAGLSAGLFVSVPGLQNFFVLMMLLLVLALLASSILLPTLIVAYHELGSRLQGKGTWLDFQESGALAPDPVLDAVLTD</sequence>
<feature type="transmembrane region" description="Helical" evidence="6">
    <location>
        <begin position="432"/>
        <end position="454"/>
    </location>
</feature>
<feature type="transmembrane region" description="Helical" evidence="6">
    <location>
        <begin position="1061"/>
        <end position="1087"/>
    </location>
</feature>
<evidence type="ECO:0000256" key="5">
    <source>
        <dbReference type="ARBA" id="ARBA00023136"/>
    </source>
</evidence>
<dbReference type="InterPro" id="IPR050545">
    <property type="entry name" value="Mycobact_MmpL"/>
</dbReference>
<dbReference type="PANTHER" id="PTHR33406">
    <property type="entry name" value="MEMBRANE PROTEIN MJ1562-RELATED"/>
    <property type="match status" value="1"/>
</dbReference>
<keyword evidence="5 6" id="KW-0472">Membrane</keyword>
<comment type="subcellular location">
    <subcellularLocation>
        <location evidence="1">Cell membrane</location>
        <topology evidence="1">Multi-pass membrane protein</topology>
    </subcellularLocation>
</comment>
<evidence type="ECO:0000256" key="6">
    <source>
        <dbReference type="SAM" id="Phobius"/>
    </source>
</evidence>
<dbReference type="SUPFAM" id="SSF82866">
    <property type="entry name" value="Multidrug efflux transporter AcrB transmembrane domain"/>
    <property type="match status" value="2"/>
</dbReference>
<protein>
    <recommendedName>
        <fullName evidence="7">SSD domain-containing protein</fullName>
    </recommendedName>
</protein>
<evidence type="ECO:0000313" key="8">
    <source>
        <dbReference type="EMBL" id="SVA34178.1"/>
    </source>
</evidence>
<feature type="transmembrane region" description="Helical" evidence="6">
    <location>
        <begin position="689"/>
        <end position="706"/>
    </location>
</feature>
<feature type="transmembrane region" description="Helical" evidence="6">
    <location>
        <begin position="563"/>
        <end position="586"/>
    </location>
</feature>